<keyword evidence="2" id="KW-1003">Cell membrane</keyword>
<dbReference type="NCBIfam" id="NF008757">
    <property type="entry name" value="PRK11788.1-5"/>
    <property type="match status" value="1"/>
</dbReference>
<comment type="function">
    <text evidence="2">Modulates cellular lipopolysaccharide (LPS) levels by regulating LpxC, which is involved in lipid A biosynthesis. May act by modulating the proteolytic activity of FtsH towards LpxC. May also coordinate assembly of proteins involved in LPS synthesis at the plasma membrane.</text>
</comment>
<dbReference type="Pfam" id="PF13176">
    <property type="entry name" value="TPR_7"/>
    <property type="match status" value="1"/>
</dbReference>
<feature type="binding site" evidence="2">
    <location>
        <position position="356"/>
    </location>
    <ligand>
        <name>Fe cation</name>
        <dbReference type="ChEBI" id="CHEBI:24875"/>
    </ligand>
</feature>
<dbReference type="HAMAP" id="MF_00994">
    <property type="entry name" value="LPS_assembly_LapB"/>
    <property type="match status" value="1"/>
</dbReference>
<protein>
    <recommendedName>
        <fullName evidence="2">Lipopolysaccharide assembly protein B</fullName>
    </recommendedName>
</protein>
<keyword evidence="2" id="KW-0802">TPR repeat</keyword>
<keyword evidence="2" id="KW-0408">Iron</keyword>
<proteinExistence type="inferred from homology"/>
<dbReference type="AlphaFoldDB" id="A0A6N4E1D4"/>
<feature type="binding site" evidence="2">
    <location>
        <position position="359"/>
    </location>
    <ligand>
        <name>Fe cation</name>
        <dbReference type="ChEBI" id="CHEBI:24875"/>
    </ligand>
</feature>
<evidence type="ECO:0000259" key="3">
    <source>
        <dbReference type="Pfam" id="PF18073"/>
    </source>
</evidence>
<dbReference type="GO" id="GO:0046890">
    <property type="term" value="P:regulation of lipid biosynthetic process"/>
    <property type="evidence" value="ECO:0007669"/>
    <property type="project" value="UniProtKB-UniRule"/>
</dbReference>
<dbReference type="Pfam" id="PF18073">
    <property type="entry name" value="Zn_ribbon_LapB"/>
    <property type="match status" value="1"/>
</dbReference>
<feature type="binding site" evidence="2">
    <location>
        <position position="370"/>
    </location>
    <ligand>
        <name>Fe cation</name>
        <dbReference type="ChEBI" id="CHEBI:24875"/>
    </ligand>
</feature>
<feature type="binding site" evidence="2">
    <location>
        <position position="373"/>
    </location>
    <ligand>
        <name>Fe cation</name>
        <dbReference type="ChEBI" id="CHEBI:24875"/>
    </ligand>
</feature>
<dbReference type="GO" id="GO:0008653">
    <property type="term" value="P:lipopolysaccharide metabolic process"/>
    <property type="evidence" value="ECO:0007669"/>
    <property type="project" value="InterPro"/>
</dbReference>
<keyword evidence="2" id="KW-1133">Transmembrane helix</keyword>
<dbReference type="InterPro" id="IPR011990">
    <property type="entry name" value="TPR-like_helical_dom_sf"/>
</dbReference>
<evidence type="ECO:0000313" key="4">
    <source>
        <dbReference type="EMBL" id="PUE04649.1"/>
    </source>
</evidence>
<name>A0A6N4E1D4_9GAMM</name>
<dbReference type="GO" id="GO:0009898">
    <property type="term" value="C:cytoplasmic side of plasma membrane"/>
    <property type="evidence" value="ECO:0007669"/>
    <property type="project" value="UniProtKB-UniRule"/>
</dbReference>
<keyword evidence="2" id="KW-0677">Repeat</keyword>
<dbReference type="Gene3D" id="1.25.40.10">
    <property type="entry name" value="Tetratricopeptide repeat domain"/>
    <property type="match status" value="2"/>
</dbReference>
<reference evidence="4 5" key="1">
    <citation type="submission" date="2018-01" db="EMBL/GenBank/DDBJ databases">
        <title>Novel co-symbiosis in the lucinid bivalve Phacoides pectinatus.</title>
        <authorList>
            <person name="Lim S.J."/>
            <person name="Davis B.G."/>
            <person name="Gill D.E."/>
            <person name="Engel A.S."/>
            <person name="Anderson L.C."/>
            <person name="Campbell B.J."/>
        </authorList>
    </citation>
    <scope>NUCLEOTIDE SEQUENCE [LARGE SCALE GENOMIC DNA]</scope>
    <source>
        <strain evidence="4">N3_P5</strain>
    </source>
</reference>
<evidence type="ECO:0000256" key="2">
    <source>
        <dbReference type="HAMAP-Rule" id="MF_00994"/>
    </source>
</evidence>
<keyword evidence="2" id="KW-0472">Membrane</keyword>
<dbReference type="EMBL" id="PQCO01000115">
    <property type="protein sequence ID" value="PUE04649.1"/>
    <property type="molecule type" value="Genomic_DNA"/>
</dbReference>
<comment type="caution">
    <text evidence="4">The sequence shown here is derived from an EMBL/GenBank/DDBJ whole genome shotgun (WGS) entry which is preliminary data.</text>
</comment>
<keyword evidence="2" id="KW-0997">Cell inner membrane</keyword>
<accession>A0A6N4E1D4</accession>
<comment type="subcellular location">
    <subcellularLocation>
        <location evidence="2">Cell inner membrane</location>
        <topology evidence="2">Single-pass membrane protein</topology>
        <orientation evidence="2">Cytoplasmic side</orientation>
    </subcellularLocation>
</comment>
<dbReference type="GO" id="GO:0005506">
    <property type="term" value="F:iron ion binding"/>
    <property type="evidence" value="ECO:0007669"/>
    <property type="project" value="UniProtKB-UniRule"/>
</dbReference>
<feature type="domain" description="LapB rubredoxin metal binding" evidence="3">
    <location>
        <begin position="354"/>
        <end position="381"/>
    </location>
</feature>
<keyword evidence="2" id="KW-0812">Transmembrane</keyword>
<organism evidence="4 5">
    <name type="scientific">Candidatus Sedimenticola endophacoides</name>
    <dbReference type="NCBI Taxonomy" id="2548426"/>
    <lineage>
        <taxon>Bacteria</taxon>
        <taxon>Pseudomonadati</taxon>
        <taxon>Pseudomonadota</taxon>
        <taxon>Gammaproteobacteria</taxon>
        <taxon>Chromatiales</taxon>
        <taxon>Sedimenticolaceae</taxon>
        <taxon>Sedimenticola</taxon>
    </lineage>
</organism>
<sequence length="390" mass="43976">MMELLWLLLPVAAFSGWMAARRSGNRHEARRDERAPIYFRGLNFLLNEQPDKAIDVFVEMLEVDSETVETHLALGNLFRRRGEVDRAIRIHQNLIARPTLSREQRGLALLELGQDYMRAGLHDRAESLFKELGDLNIHQQPALENLLLIYQKEREWQKCLDVVRQLEALSRRSYAMERAHYYCELAQQARGRHDMKQAELLLRKAQGSDPACVRASLMQADLAAARGGCKSAIAAYRKVAGQDPAFIGEMLPALIVCHQQEGTQRELLDYLQGLSRKHQGVIAPVLALVDQLGEQQGRERAREYLGDYLGKHPDLRGVARLIELDLQRSAASDQEPLRLLGNIVAKLLAAGPAYLCGNCGFTAKSLHWQCPGCMSWSTIKPITGLVEEPR</sequence>
<comment type="similarity">
    <text evidence="2">Belongs to the LapB family.</text>
</comment>
<evidence type="ECO:0000313" key="5">
    <source>
        <dbReference type="Proteomes" id="UP000250928"/>
    </source>
</evidence>
<dbReference type="Proteomes" id="UP000250928">
    <property type="component" value="Unassembled WGS sequence"/>
</dbReference>
<dbReference type="SUPFAM" id="SSF48452">
    <property type="entry name" value="TPR-like"/>
    <property type="match status" value="1"/>
</dbReference>
<dbReference type="InterPro" id="IPR030865">
    <property type="entry name" value="LapB"/>
</dbReference>
<dbReference type="InterPro" id="IPR041166">
    <property type="entry name" value="Rubredoxin_2"/>
</dbReference>
<evidence type="ECO:0000256" key="1">
    <source>
        <dbReference type="ARBA" id="ARBA00022723"/>
    </source>
</evidence>
<keyword evidence="1 2" id="KW-0479">Metal-binding</keyword>
<feature type="topological domain" description="Cytoplasmic" evidence="2">
    <location>
        <begin position="21"/>
        <end position="390"/>
    </location>
</feature>
<gene>
    <name evidence="2" type="primary">lapB</name>
    <name evidence="4" type="ORF">C3L24_02750</name>
</gene>
<dbReference type="InterPro" id="IPR019734">
    <property type="entry name" value="TPR_rpt"/>
</dbReference>